<accession>A0ABV4PLN9</accession>
<dbReference type="RefSeq" id="WP_024668598.1">
    <property type="nucleotide sequence ID" value="NZ_AVEE02000010.1"/>
</dbReference>
<organism evidence="1 2">
    <name type="scientific">Pseudomonas tremae</name>
    <dbReference type="NCBI Taxonomy" id="200454"/>
    <lineage>
        <taxon>Bacteria</taxon>
        <taxon>Pseudomonadati</taxon>
        <taxon>Pseudomonadota</taxon>
        <taxon>Gammaproteobacteria</taxon>
        <taxon>Pseudomonadales</taxon>
        <taxon>Pseudomonadaceae</taxon>
        <taxon>Pseudomonas</taxon>
    </lineage>
</organism>
<name>A0ABV4PLN9_9PSED</name>
<dbReference type="Proteomes" id="UP001569512">
    <property type="component" value="Unassembled WGS sequence"/>
</dbReference>
<proteinExistence type="predicted"/>
<dbReference type="EMBL" id="JBGMSU010000078">
    <property type="protein sequence ID" value="MFA0941018.1"/>
    <property type="molecule type" value="Genomic_DNA"/>
</dbReference>
<gene>
    <name evidence="1" type="ORF">ACDH53_27035</name>
</gene>
<comment type="caution">
    <text evidence="1">The sequence shown here is derived from an EMBL/GenBank/DDBJ whole genome shotgun (WGS) entry which is preliminary data.</text>
</comment>
<sequence>MKNHATIDLYAPGIVLFDPEVLNNFLTEKKITETNIFEFFLQHETLGRLAIEEGVICPIYQIPEDEYSVFLNDTSHPKKLLHEIKFSYSGFPLEITSGILIVSDLNALFDWDFEFFINYKLNYEQRLPSNDYIDVLSGLYSMTIKGCTELKPPYANLGYGLELMPVSKLPMIDTSTSVDDHEFSLY</sequence>
<dbReference type="GeneID" id="73733350"/>
<keyword evidence="2" id="KW-1185">Reference proteome</keyword>
<reference evidence="1 2" key="1">
    <citation type="submission" date="2024-06" db="EMBL/GenBank/DDBJ databases">
        <title>Genome sequences for Pseudomonas syringae strains with characterized LPS.</title>
        <authorList>
            <person name="Baltrus D.A."/>
            <person name="Krings L."/>
        </authorList>
    </citation>
    <scope>NUCLEOTIDE SEQUENCE [LARGE SCALE GENOMIC DNA]</scope>
    <source>
        <strain evidence="1 2">NCPPB2708</strain>
    </source>
</reference>
<evidence type="ECO:0000313" key="1">
    <source>
        <dbReference type="EMBL" id="MFA0941018.1"/>
    </source>
</evidence>
<evidence type="ECO:0000313" key="2">
    <source>
        <dbReference type="Proteomes" id="UP001569512"/>
    </source>
</evidence>
<protein>
    <submittedName>
        <fullName evidence="1">Uncharacterized protein</fullName>
    </submittedName>
</protein>